<dbReference type="Proteomes" id="UP001358417">
    <property type="component" value="Unassembled WGS sequence"/>
</dbReference>
<evidence type="ECO:0008006" key="4">
    <source>
        <dbReference type="Google" id="ProtNLM"/>
    </source>
</evidence>
<organism evidence="2 3">
    <name type="scientific">Exophiala bonariae</name>
    <dbReference type="NCBI Taxonomy" id="1690606"/>
    <lineage>
        <taxon>Eukaryota</taxon>
        <taxon>Fungi</taxon>
        <taxon>Dikarya</taxon>
        <taxon>Ascomycota</taxon>
        <taxon>Pezizomycotina</taxon>
        <taxon>Eurotiomycetes</taxon>
        <taxon>Chaetothyriomycetidae</taxon>
        <taxon>Chaetothyriales</taxon>
        <taxon>Herpotrichiellaceae</taxon>
        <taxon>Exophiala</taxon>
    </lineage>
</organism>
<dbReference type="InterPro" id="IPR011042">
    <property type="entry name" value="6-blade_b-propeller_TolB-like"/>
</dbReference>
<name>A0AAV9N6D7_9EURO</name>
<accession>A0AAV9N6D7</accession>
<dbReference type="GeneID" id="89974095"/>
<feature type="signal peptide" evidence="1">
    <location>
        <begin position="1"/>
        <end position="25"/>
    </location>
</feature>
<dbReference type="PANTHER" id="PTHR42060">
    <property type="entry name" value="NHL REPEAT-CONTAINING PROTEIN-RELATED"/>
    <property type="match status" value="1"/>
</dbReference>
<feature type="chain" id="PRO_5043676126" description="SMP-30/Gluconolactonase/LRE-like region domain-containing protein" evidence="1">
    <location>
        <begin position="26"/>
        <end position="370"/>
    </location>
</feature>
<evidence type="ECO:0000313" key="2">
    <source>
        <dbReference type="EMBL" id="KAK5048251.1"/>
    </source>
</evidence>
<evidence type="ECO:0000256" key="1">
    <source>
        <dbReference type="SAM" id="SignalP"/>
    </source>
</evidence>
<dbReference type="PANTHER" id="PTHR42060:SF1">
    <property type="entry name" value="NHL REPEAT-CONTAINING PROTEIN"/>
    <property type="match status" value="1"/>
</dbReference>
<dbReference type="Gene3D" id="2.120.10.30">
    <property type="entry name" value="TolB, C-terminal domain"/>
    <property type="match status" value="1"/>
</dbReference>
<protein>
    <recommendedName>
        <fullName evidence="4">SMP-30/Gluconolactonase/LRE-like region domain-containing protein</fullName>
    </recommendedName>
</protein>
<comment type="caution">
    <text evidence="2">The sequence shown here is derived from an EMBL/GenBank/DDBJ whole genome shotgun (WGS) entry which is preliminary data.</text>
</comment>
<dbReference type="RefSeq" id="XP_064703709.1">
    <property type="nucleotide sequence ID" value="XM_064849485.1"/>
</dbReference>
<dbReference type="EMBL" id="JAVRRD010000022">
    <property type="protein sequence ID" value="KAK5048251.1"/>
    <property type="molecule type" value="Genomic_DNA"/>
</dbReference>
<evidence type="ECO:0000313" key="3">
    <source>
        <dbReference type="Proteomes" id="UP001358417"/>
    </source>
</evidence>
<reference evidence="2 3" key="1">
    <citation type="submission" date="2023-08" db="EMBL/GenBank/DDBJ databases">
        <title>Black Yeasts Isolated from many extreme environments.</title>
        <authorList>
            <person name="Coleine C."/>
            <person name="Stajich J.E."/>
            <person name="Selbmann L."/>
        </authorList>
    </citation>
    <scope>NUCLEOTIDE SEQUENCE [LARGE SCALE GENOMIC DNA]</scope>
    <source>
        <strain evidence="2 3">CCFEE 5792</strain>
    </source>
</reference>
<keyword evidence="1" id="KW-0732">Signal</keyword>
<sequence>MSIFKHSVLLPLLCATWYIFGYSSANPVVHRPSTGSSSYTLETVHQFPNFTWIENLAIRSTGQIVANDISNGVIYLVDPAEDPAAASILAEFPSGTSLSGIVELRPDVFYAQSVDGNVYNFTFVPGSAKLWEIDLRNQVRGALVTKVLDMPNMKVPNGLSALPSGRRGQNNPDLLLSADSVAGVVYIIDVINKRYEVVFDHPLLKPIATAKPPFGVNGVHVVLGDADTDTSMLFFTNTNSGYLGAVPIGKMDGIPRGTPWLITDEVPAADDFAVDPDGSFWVTQNIRNTLSHVLPNGIVEFVAGGVNSTDLLGPVAAAFGRTFDDHANGVLYIGTDGVQTDPVTGKVTRTAGKIAKIATKTGNGHGWGDW</sequence>
<dbReference type="SUPFAM" id="SSF63829">
    <property type="entry name" value="Calcium-dependent phosphotriesterase"/>
    <property type="match status" value="1"/>
</dbReference>
<dbReference type="InterPro" id="IPR052998">
    <property type="entry name" value="Hetero-Diels-Alderase-like"/>
</dbReference>
<keyword evidence="3" id="KW-1185">Reference proteome</keyword>
<gene>
    <name evidence="2" type="ORF">LTR84_005921</name>
</gene>
<dbReference type="AlphaFoldDB" id="A0AAV9N6D7"/>
<proteinExistence type="predicted"/>